<name>A0A3E0D2F7_9BACT</name>
<dbReference type="Pfam" id="PF14534">
    <property type="entry name" value="DUF4440"/>
    <property type="match status" value="1"/>
</dbReference>
<dbReference type="Proteomes" id="UP000256405">
    <property type="component" value="Unassembled WGS sequence"/>
</dbReference>
<dbReference type="SUPFAM" id="SSF54427">
    <property type="entry name" value="NTF2-like"/>
    <property type="match status" value="1"/>
</dbReference>
<organism evidence="2 3">
    <name type="scientific">Algoriphagus antarcticus</name>
    <dbReference type="NCBI Taxonomy" id="238540"/>
    <lineage>
        <taxon>Bacteria</taxon>
        <taxon>Pseudomonadati</taxon>
        <taxon>Bacteroidota</taxon>
        <taxon>Cytophagia</taxon>
        <taxon>Cytophagales</taxon>
        <taxon>Cyclobacteriaceae</taxon>
        <taxon>Algoriphagus</taxon>
    </lineage>
</organism>
<protein>
    <submittedName>
        <fullName evidence="2">Uncharacterized protein DUF4440</fullName>
    </submittedName>
</protein>
<dbReference type="Gene3D" id="3.10.450.50">
    <property type="match status" value="1"/>
</dbReference>
<dbReference type="InterPro" id="IPR027843">
    <property type="entry name" value="DUF4440"/>
</dbReference>
<proteinExistence type="predicted"/>
<evidence type="ECO:0000313" key="2">
    <source>
        <dbReference type="EMBL" id="REG76879.1"/>
    </source>
</evidence>
<accession>A0A3E0D2F7</accession>
<evidence type="ECO:0000259" key="1">
    <source>
        <dbReference type="Pfam" id="PF14534"/>
    </source>
</evidence>
<feature type="domain" description="DUF4440" evidence="1">
    <location>
        <begin position="39"/>
        <end position="155"/>
    </location>
</feature>
<dbReference type="AlphaFoldDB" id="A0A3E0D2F7"/>
<keyword evidence="3" id="KW-1185">Reference proteome</keyword>
<evidence type="ECO:0000313" key="3">
    <source>
        <dbReference type="Proteomes" id="UP000256405"/>
    </source>
</evidence>
<dbReference type="OrthoDB" id="1357763at2"/>
<comment type="caution">
    <text evidence="2">The sequence shown here is derived from an EMBL/GenBank/DDBJ whole genome shotgun (WGS) entry which is preliminary data.</text>
</comment>
<dbReference type="InterPro" id="IPR032710">
    <property type="entry name" value="NTF2-like_dom_sf"/>
</dbReference>
<sequence>MTDRFQMRQLTILLLTLGNQLFGQTTTDSDEKMLFKQVISVDSIFFHALNNCDLKTYESFLVDDFEFYHDRGGLTKSRDAEMKSMTSFCGEQRQQQKLRRELIRESVEVSPIKDFGAVETGRHRFFLVIGDKSEKLIEEAKFTNIWQTLSTGWKLSRVISYDHRPISNVQLDDNVLDRYTGKYQMAPDRVIVITKNQKLLRVKDGDWSADLYSESNSKFYLDHGNVQFEFVNGQKGRVEKLVIFENGNQIESGTKKD</sequence>
<dbReference type="EMBL" id="QUNF01000057">
    <property type="protein sequence ID" value="REG76879.1"/>
    <property type="molecule type" value="Genomic_DNA"/>
</dbReference>
<gene>
    <name evidence="2" type="ORF">C8N25_1576</name>
</gene>
<reference evidence="2 3" key="1">
    <citation type="submission" date="2018-08" db="EMBL/GenBank/DDBJ databases">
        <title>Genomic Encyclopedia of Archaeal and Bacterial Type Strains, Phase II (KMG-II): from individual species to whole genera.</title>
        <authorList>
            <person name="Goeker M."/>
        </authorList>
    </citation>
    <scope>NUCLEOTIDE SEQUENCE [LARGE SCALE GENOMIC DNA]</scope>
    <source>
        <strain evidence="2 3">DSM 15986</strain>
    </source>
</reference>